<dbReference type="SUPFAM" id="SSF48452">
    <property type="entry name" value="TPR-like"/>
    <property type="match status" value="1"/>
</dbReference>
<feature type="compositionally biased region" description="Basic and acidic residues" evidence="3">
    <location>
        <begin position="141"/>
        <end position="200"/>
    </location>
</feature>
<dbReference type="PANTHER" id="PTHR44943">
    <property type="entry name" value="CELLULOSE SYNTHASE OPERON PROTEIN C"/>
    <property type="match status" value="1"/>
</dbReference>
<feature type="region of interest" description="Disordered" evidence="3">
    <location>
        <begin position="132"/>
        <end position="262"/>
    </location>
</feature>
<protein>
    <submittedName>
        <fullName evidence="4">Uncharacterized protein</fullName>
    </submittedName>
</protein>
<dbReference type="Pfam" id="PF13432">
    <property type="entry name" value="TPR_16"/>
    <property type="match status" value="1"/>
</dbReference>
<feature type="compositionally biased region" description="Basic residues" evidence="3">
    <location>
        <begin position="245"/>
        <end position="255"/>
    </location>
</feature>
<feature type="compositionally biased region" description="Basic and acidic residues" evidence="3">
    <location>
        <begin position="208"/>
        <end position="220"/>
    </location>
</feature>
<proteinExistence type="predicted"/>
<evidence type="ECO:0000256" key="2">
    <source>
        <dbReference type="ARBA" id="ARBA00022803"/>
    </source>
</evidence>
<keyword evidence="2" id="KW-0802">TPR repeat</keyword>
<dbReference type="PROSITE" id="PS50005">
    <property type="entry name" value="TPR"/>
    <property type="match status" value="2"/>
</dbReference>
<dbReference type="InterPro" id="IPR019734">
    <property type="entry name" value="TPR_rpt"/>
</dbReference>
<accession>A0A381QPG9</accession>
<keyword evidence="1" id="KW-0677">Repeat</keyword>
<dbReference type="InterPro" id="IPR051685">
    <property type="entry name" value="Ycf3/AcsC/BcsC/TPR_MFPF"/>
</dbReference>
<dbReference type="Pfam" id="PF00515">
    <property type="entry name" value="TPR_1"/>
    <property type="match status" value="1"/>
</dbReference>
<dbReference type="PANTHER" id="PTHR44943:SF4">
    <property type="entry name" value="TPR REPEAT-CONTAINING PROTEIN MJ0798"/>
    <property type="match status" value="1"/>
</dbReference>
<organism evidence="4">
    <name type="scientific">marine metagenome</name>
    <dbReference type="NCBI Taxonomy" id="408172"/>
    <lineage>
        <taxon>unclassified sequences</taxon>
        <taxon>metagenomes</taxon>
        <taxon>ecological metagenomes</taxon>
    </lineage>
</organism>
<evidence type="ECO:0000256" key="3">
    <source>
        <dbReference type="SAM" id="MobiDB-lite"/>
    </source>
</evidence>
<dbReference type="SMART" id="SM00028">
    <property type="entry name" value="TPR"/>
    <property type="match status" value="3"/>
</dbReference>
<dbReference type="EMBL" id="UINC01001426">
    <property type="protein sequence ID" value="SUZ80389.1"/>
    <property type="molecule type" value="Genomic_DNA"/>
</dbReference>
<reference evidence="4" key="1">
    <citation type="submission" date="2018-05" db="EMBL/GenBank/DDBJ databases">
        <authorList>
            <person name="Lanie J.A."/>
            <person name="Ng W.-L."/>
            <person name="Kazmierczak K.M."/>
            <person name="Andrzejewski T.M."/>
            <person name="Davidsen T.M."/>
            <person name="Wayne K.J."/>
            <person name="Tettelin H."/>
            <person name="Glass J.I."/>
            <person name="Rusch D."/>
            <person name="Podicherti R."/>
            <person name="Tsui H.-C.T."/>
            <person name="Winkler M.E."/>
        </authorList>
    </citation>
    <scope>NUCLEOTIDE SEQUENCE</scope>
</reference>
<name>A0A381QPG9_9ZZZZ</name>
<evidence type="ECO:0000313" key="4">
    <source>
        <dbReference type="EMBL" id="SUZ80389.1"/>
    </source>
</evidence>
<evidence type="ECO:0000256" key="1">
    <source>
        <dbReference type="ARBA" id="ARBA00022737"/>
    </source>
</evidence>
<gene>
    <name evidence="4" type="ORF">METZ01_LOCUS33243</name>
</gene>
<dbReference type="Gene3D" id="1.25.40.10">
    <property type="entry name" value="Tetratricopeptide repeat domain"/>
    <property type="match status" value="1"/>
</dbReference>
<sequence>MKSITTVVLFLFISPAFSVDKGMKEYKQNNFDEARKYYESVLEERKDDPAANFGLGVSAYQQGDIKSAMEAFDRILRDDEPELKAKSYYNMGNILYDQQRSEESLAFFKKALELDPADTDAKFNYEILKYHLQPQEQQQNDNDKNSENQEESEQGKQENQSTDKEEDKTQQQSEKGDKGQEKEKSEKNQGEKDKEQEKMSQEQGQEEQEGKGMPEPQKSEEDGDNQDRMNAQAILDALKEEEKIHQKRQIARAKSKKLEKDW</sequence>
<dbReference type="InterPro" id="IPR011990">
    <property type="entry name" value="TPR-like_helical_dom_sf"/>
</dbReference>
<dbReference type="PROSITE" id="PS50293">
    <property type="entry name" value="TPR_REGION"/>
    <property type="match status" value="1"/>
</dbReference>
<dbReference type="AlphaFoldDB" id="A0A381QPG9"/>